<evidence type="ECO:0000313" key="2">
    <source>
        <dbReference type="EMBL" id="SVE38860.1"/>
    </source>
</evidence>
<keyword evidence="1" id="KW-0472">Membrane</keyword>
<keyword evidence="1" id="KW-0812">Transmembrane</keyword>
<keyword evidence="1" id="KW-1133">Transmembrane helix</keyword>
<proteinExistence type="predicted"/>
<accession>A0A383D3G7</accession>
<name>A0A383D3G7_9ZZZZ</name>
<evidence type="ECO:0000256" key="1">
    <source>
        <dbReference type="SAM" id="Phobius"/>
    </source>
</evidence>
<dbReference type="AlphaFoldDB" id="A0A383D3G7"/>
<sequence length="54" mass="6200">MISRENQLGDGLMDWDRVEAWLYTILGLFFILGFVLESFPIVLTVMVLALLLLL</sequence>
<reference evidence="2" key="1">
    <citation type="submission" date="2018-05" db="EMBL/GenBank/DDBJ databases">
        <authorList>
            <person name="Lanie J.A."/>
            <person name="Ng W.-L."/>
            <person name="Kazmierczak K.M."/>
            <person name="Andrzejewski T.M."/>
            <person name="Davidsen T.M."/>
            <person name="Wayne K.J."/>
            <person name="Tettelin H."/>
            <person name="Glass J.I."/>
            <person name="Rusch D."/>
            <person name="Podicherti R."/>
            <person name="Tsui H.-C.T."/>
            <person name="Winkler M.E."/>
        </authorList>
    </citation>
    <scope>NUCLEOTIDE SEQUENCE</scope>
</reference>
<protein>
    <submittedName>
        <fullName evidence="2">Uncharacterized protein</fullName>
    </submittedName>
</protein>
<feature type="transmembrane region" description="Helical" evidence="1">
    <location>
        <begin position="20"/>
        <end position="53"/>
    </location>
</feature>
<gene>
    <name evidence="2" type="ORF">METZ01_LOCUS491714</name>
</gene>
<dbReference type="EMBL" id="UINC01213882">
    <property type="protein sequence ID" value="SVE38860.1"/>
    <property type="molecule type" value="Genomic_DNA"/>
</dbReference>
<feature type="non-terminal residue" evidence="2">
    <location>
        <position position="54"/>
    </location>
</feature>
<organism evidence="2">
    <name type="scientific">marine metagenome</name>
    <dbReference type="NCBI Taxonomy" id="408172"/>
    <lineage>
        <taxon>unclassified sequences</taxon>
        <taxon>metagenomes</taxon>
        <taxon>ecological metagenomes</taxon>
    </lineage>
</organism>